<evidence type="ECO:0000259" key="9">
    <source>
        <dbReference type="PROSITE" id="PS50887"/>
    </source>
</evidence>
<keyword evidence="2" id="KW-1003">Cell membrane</keyword>
<sequence length="684" mass="75998">MDTNANQGCQVRLAFPLKRIFLSRSLRGRLLLGLALTWLLVVTLVLGMSWHLGKRMVHETNMAHLRYTATLLADEVTQQVDDRFQALARLHAMLGVTDDAEWLSYQLRQNDGLLAWFEGVVVANSDGRIIADWPAVIGRVGLETAELEYFQMLRGTRQPYVSEPFIGRASGLPAVLIGVPRLNEKGEFAGFVGGVLNLDAGGMFSRLAKVRLGAKGYAGVASASGTVLYHPNSSLINASVPSKDFNPLLDLALDGWEGDGVGKLLDGQTALQSYAQVWPASWIVGLYLPIEQAQLPLTNFIQRLWWLWASLALLMLPVLWWLIGRELAPLKHLEKQIGEVGLGQREDVSLATSVQELQQVASTFNRVEEERQQLLGHLQEREAFLDSVLNAVPQGMFVANIKGDITYMNPALLEMLGISADVPMATWLEQIHVDDSDGAKDMWFHSLRNGSDFVRQLRFLRSDEELLWLDVHARVVMISQDGHTLGLVGVVKDITERRQQEAIQRWEAEHDPLTGLLNRRGFERRLEEAFAEFQKTSTPSALLLFDLDHFKPINDEGGHALGDEMLRRIAQVVAWEVRRSDHVARQGGDEFGVLLPSCTLSQAQKIAESLRLAVGEVSVTHQDKVYTVTLSIGVTTFNELDSHVGDVLARADAGSYEAKDKGRDGVVVNIPPKNNDEMALFDSP</sequence>
<dbReference type="NCBIfam" id="TIGR00229">
    <property type="entry name" value="sensory_box"/>
    <property type="match status" value="1"/>
</dbReference>
<comment type="caution">
    <text evidence="10">The sequence shown here is derived from an EMBL/GenBank/DDBJ whole genome shotgun (WGS) entry which is preliminary data.</text>
</comment>
<dbReference type="CDD" id="cd01949">
    <property type="entry name" value="GGDEF"/>
    <property type="match status" value="1"/>
</dbReference>
<dbReference type="InterPro" id="IPR000700">
    <property type="entry name" value="PAS-assoc_C"/>
</dbReference>
<dbReference type="CDD" id="cd00130">
    <property type="entry name" value="PAS"/>
    <property type="match status" value="1"/>
</dbReference>
<dbReference type="PANTHER" id="PTHR46663:SF2">
    <property type="entry name" value="GGDEF DOMAIN-CONTAINING PROTEIN"/>
    <property type="match status" value="1"/>
</dbReference>
<evidence type="ECO:0000256" key="5">
    <source>
        <dbReference type="ARBA" id="ARBA00023136"/>
    </source>
</evidence>
<evidence type="ECO:0000259" key="7">
    <source>
        <dbReference type="PROSITE" id="PS50112"/>
    </source>
</evidence>
<reference evidence="10" key="1">
    <citation type="journal article" date="2015" name="Nature">
        <title>Complex archaea that bridge the gap between prokaryotes and eukaryotes.</title>
        <authorList>
            <person name="Spang A."/>
            <person name="Saw J.H."/>
            <person name="Jorgensen S.L."/>
            <person name="Zaremba-Niedzwiedzka K."/>
            <person name="Martijn J."/>
            <person name="Lind A.E."/>
            <person name="van Eijk R."/>
            <person name="Schleper C."/>
            <person name="Guy L."/>
            <person name="Ettema T.J."/>
        </authorList>
    </citation>
    <scope>NUCLEOTIDE SEQUENCE</scope>
</reference>
<dbReference type="GO" id="GO:0005886">
    <property type="term" value="C:plasma membrane"/>
    <property type="evidence" value="ECO:0007669"/>
    <property type="project" value="UniProtKB-SubCell"/>
</dbReference>
<keyword evidence="3 6" id="KW-0812">Transmembrane</keyword>
<feature type="domain" description="PAC" evidence="8">
    <location>
        <begin position="453"/>
        <end position="506"/>
    </location>
</feature>
<dbReference type="InterPro" id="IPR035965">
    <property type="entry name" value="PAS-like_dom_sf"/>
</dbReference>
<feature type="transmembrane region" description="Helical" evidence="6">
    <location>
        <begin position="30"/>
        <end position="52"/>
    </location>
</feature>
<dbReference type="InterPro" id="IPR052163">
    <property type="entry name" value="DGC-Regulatory_Protein"/>
</dbReference>
<evidence type="ECO:0000256" key="2">
    <source>
        <dbReference type="ARBA" id="ARBA00022475"/>
    </source>
</evidence>
<feature type="transmembrane region" description="Helical" evidence="6">
    <location>
        <begin position="304"/>
        <end position="323"/>
    </location>
</feature>
<dbReference type="PROSITE" id="PS50112">
    <property type="entry name" value="PAS"/>
    <property type="match status" value="1"/>
</dbReference>
<dbReference type="SMART" id="SM00267">
    <property type="entry name" value="GGDEF"/>
    <property type="match status" value="1"/>
</dbReference>
<dbReference type="InterPro" id="IPR000014">
    <property type="entry name" value="PAS"/>
</dbReference>
<dbReference type="Pfam" id="PF00990">
    <property type="entry name" value="GGDEF"/>
    <property type="match status" value="1"/>
</dbReference>
<feature type="domain" description="GGDEF" evidence="9">
    <location>
        <begin position="538"/>
        <end position="671"/>
    </location>
</feature>
<evidence type="ECO:0000256" key="6">
    <source>
        <dbReference type="SAM" id="Phobius"/>
    </source>
</evidence>
<proteinExistence type="predicted"/>
<evidence type="ECO:0000313" key="10">
    <source>
        <dbReference type="EMBL" id="KKO07647.1"/>
    </source>
</evidence>
<dbReference type="Gene3D" id="3.30.450.20">
    <property type="entry name" value="PAS domain"/>
    <property type="match status" value="2"/>
</dbReference>
<dbReference type="InterPro" id="IPR000160">
    <property type="entry name" value="GGDEF_dom"/>
</dbReference>
<keyword evidence="5 6" id="KW-0472">Membrane</keyword>
<organism evidence="10">
    <name type="scientific">marine sediment metagenome</name>
    <dbReference type="NCBI Taxonomy" id="412755"/>
    <lineage>
        <taxon>unclassified sequences</taxon>
        <taxon>metagenomes</taxon>
        <taxon>ecological metagenomes</taxon>
    </lineage>
</organism>
<dbReference type="PANTHER" id="PTHR46663">
    <property type="entry name" value="DIGUANYLATE CYCLASE DGCT-RELATED"/>
    <property type="match status" value="1"/>
</dbReference>
<dbReference type="FunFam" id="3.30.70.270:FF:000001">
    <property type="entry name" value="Diguanylate cyclase domain protein"/>
    <property type="match status" value="1"/>
</dbReference>
<dbReference type="Pfam" id="PF02743">
    <property type="entry name" value="dCache_1"/>
    <property type="match status" value="1"/>
</dbReference>
<evidence type="ECO:0000256" key="4">
    <source>
        <dbReference type="ARBA" id="ARBA00022989"/>
    </source>
</evidence>
<dbReference type="SMART" id="SM00086">
    <property type="entry name" value="PAC"/>
    <property type="match status" value="1"/>
</dbReference>
<dbReference type="SMART" id="SM00091">
    <property type="entry name" value="PAS"/>
    <property type="match status" value="1"/>
</dbReference>
<dbReference type="InterPro" id="IPR033479">
    <property type="entry name" value="dCache_1"/>
</dbReference>
<evidence type="ECO:0000256" key="1">
    <source>
        <dbReference type="ARBA" id="ARBA00004651"/>
    </source>
</evidence>
<dbReference type="InterPro" id="IPR029787">
    <property type="entry name" value="Nucleotide_cyclase"/>
</dbReference>
<dbReference type="Pfam" id="PF13426">
    <property type="entry name" value="PAS_9"/>
    <property type="match status" value="1"/>
</dbReference>
<name>A0A0F9Y6R8_9ZZZZ</name>
<dbReference type="InterPro" id="IPR043128">
    <property type="entry name" value="Rev_trsase/Diguanyl_cyclase"/>
</dbReference>
<dbReference type="SUPFAM" id="SSF55785">
    <property type="entry name" value="PYP-like sensor domain (PAS domain)"/>
    <property type="match status" value="1"/>
</dbReference>
<dbReference type="SUPFAM" id="SSF55073">
    <property type="entry name" value="Nucleotide cyclase"/>
    <property type="match status" value="1"/>
</dbReference>
<dbReference type="NCBIfam" id="TIGR00254">
    <property type="entry name" value="GGDEF"/>
    <property type="match status" value="1"/>
</dbReference>
<dbReference type="Gene3D" id="3.30.70.270">
    <property type="match status" value="1"/>
</dbReference>
<dbReference type="CDD" id="cd18774">
    <property type="entry name" value="PDC2_HK_sensor"/>
    <property type="match status" value="1"/>
</dbReference>
<gene>
    <name evidence="10" type="ORF">LCGC14_0056040</name>
</gene>
<dbReference type="CDD" id="cd18773">
    <property type="entry name" value="PDC1_HK_sensor"/>
    <property type="match status" value="1"/>
</dbReference>
<dbReference type="EMBL" id="LAZR01000012">
    <property type="protein sequence ID" value="KKO07647.1"/>
    <property type="molecule type" value="Genomic_DNA"/>
</dbReference>
<evidence type="ECO:0000259" key="8">
    <source>
        <dbReference type="PROSITE" id="PS50113"/>
    </source>
</evidence>
<dbReference type="PROSITE" id="PS50113">
    <property type="entry name" value="PAC"/>
    <property type="match status" value="1"/>
</dbReference>
<comment type="subcellular location">
    <subcellularLocation>
        <location evidence="1">Cell membrane</location>
        <topology evidence="1">Multi-pass membrane protein</topology>
    </subcellularLocation>
</comment>
<protein>
    <recommendedName>
        <fullName evidence="11">Diguanylate cyclase</fullName>
    </recommendedName>
</protein>
<dbReference type="InterPro" id="IPR001610">
    <property type="entry name" value="PAC"/>
</dbReference>
<evidence type="ECO:0008006" key="11">
    <source>
        <dbReference type="Google" id="ProtNLM"/>
    </source>
</evidence>
<keyword evidence="4 6" id="KW-1133">Transmembrane helix</keyword>
<feature type="domain" description="PAS" evidence="7">
    <location>
        <begin position="381"/>
        <end position="450"/>
    </location>
</feature>
<dbReference type="PROSITE" id="PS50887">
    <property type="entry name" value="GGDEF"/>
    <property type="match status" value="1"/>
</dbReference>
<dbReference type="AlphaFoldDB" id="A0A0F9Y6R8"/>
<evidence type="ECO:0000256" key="3">
    <source>
        <dbReference type="ARBA" id="ARBA00022692"/>
    </source>
</evidence>
<accession>A0A0F9Y6R8</accession>